<dbReference type="InterPro" id="IPR020449">
    <property type="entry name" value="Tscrpt_reg_AraC-type_HTH"/>
</dbReference>
<reference evidence="5 6" key="1">
    <citation type="journal article" date="2013" name="Genome Announc.">
        <title>Draft genome sequence of the moderately halophilic gammaproteobacterium Halomonas anticariensis FP35.</title>
        <authorList>
            <person name="Tahrioui A."/>
            <person name="Quesada E."/>
            <person name="Llamas I."/>
        </authorList>
    </citation>
    <scope>NUCLEOTIDE SEQUENCE [LARGE SCALE GENOMIC DNA]</scope>
    <source>
        <strain evidence="6">DSM 16096 / CECT 5854 / LMG 22089 / FP35</strain>
    </source>
</reference>
<evidence type="ECO:0000256" key="2">
    <source>
        <dbReference type="ARBA" id="ARBA00023125"/>
    </source>
</evidence>
<proteinExistence type="predicted"/>
<accession>S2L5X9</accession>
<dbReference type="Proteomes" id="UP000014463">
    <property type="component" value="Unassembled WGS sequence"/>
</dbReference>
<dbReference type="InterPro" id="IPR050204">
    <property type="entry name" value="AraC_XylS_family_regulators"/>
</dbReference>
<dbReference type="AlphaFoldDB" id="S2L5X9"/>
<dbReference type="OrthoDB" id="5622169at2"/>
<evidence type="ECO:0000259" key="4">
    <source>
        <dbReference type="PROSITE" id="PS01124"/>
    </source>
</evidence>
<dbReference type="GO" id="GO:0003700">
    <property type="term" value="F:DNA-binding transcription factor activity"/>
    <property type="evidence" value="ECO:0007669"/>
    <property type="project" value="InterPro"/>
</dbReference>
<dbReference type="PANTHER" id="PTHR46796">
    <property type="entry name" value="HTH-TYPE TRANSCRIPTIONAL ACTIVATOR RHAS-RELATED"/>
    <property type="match status" value="1"/>
</dbReference>
<dbReference type="Gene3D" id="1.10.10.60">
    <property type="entry name" value="Homeodomain-like"/>
    <property type="match status" value="1"/>
</dbReference>
<keyword evidence="6" id="KW-1185">Reference proteome</keyword>
<dbReference type="RefSeq" id="WP_016416065.1">
    <property type="nucleotide sequence ID" value="NZ_AUAB01000022.1"/>
</dbReference>
<keyword evidence="3" id="KW-0804">Transcription</keyword>
<dbReference type="SUPFAM" id="SSF46689">
    <property type="entry name" value="Homeodomain-like"/>
    <property type="match status" value="2"/>
</dbReference>
<dbReference type="STRING" id="1121939.L861_22810"/>
<dbReference type="PROSITE" id="PS01124">
    <property type="entry name" value="HTH_ARAC_FAMILY_2"/>
    <property type="match status" value="1"/>
</dbReference>
<dbReference type="PATRIC" id="fig|1121939.11.peg.1568"/>
<organism evidence="5 6">
    <name type="scientific">Litchfieldella anticariensis (strain DSM 16096 / CECT 5854 / CIP 108499 / LMG 22089 / FP35)</name>
    <name type="common">Halomonas anticariensis</name>
    <dbReference type="NCBI Taxonomy" id="1121939"/>
    <lineage>
        <taxon>Bacteria</taxon>
        <taxon>Pseudomonadati</taxon>
        <taxon>Pseudomonadota</taxon>
        <taxon>Gammaproteobacteria</taxon>
        <taxon>Oceanospirillales</taxon>
        <taxon>Halomonadaceae</taxon>
        <taxon>Litchfieldella</taxon>
    </lineage>
</organism>
<keyword evidence="1" id="KW-0805">Transcription regulation</keyword>
<evidence type="ECO:0000256" key="1">
    <source>
        <dbReference type="ARBA" id="ARBA00023015"/>
    </source>
</evidence>
<dbReference type="PANTHER" id="PTHR46796:SF6">
    <property type="entry name" value="ARAC SUBFAMILY"/>
    <property type="match status" value="1"/>
</dbReference>
<gene>
    <name evidence="5" type="ORF">L861_22810</name>
</gene>
<dbReference type="PRINTS" id="PR00032">
    <property type="entry name" value="HTHARAC"/>
</dbReference>
<evidence type="ECO:0000256" key="3">
    <source>
        <dbReference type="ARBA" id="ARBA00023163"/>
    </source>
</evidence>
<evidence type="ECO:0000313" key="5">
    <source>
        <dbReference type="EMBL" id="EPC03144.1"/>
    </source>
</evidence>
<dbReference type="SMART" id="SM00342">
    <property type="entry name" value="HTH_ARAC"/>
    <property type="match status" value="1"/>
</dbReference>
<comment type="caution">
    <text evidence="5">The sequence shown here is derived from an EMBL/GenBank/DDBJ whole genome shotgun (WGS) entry which is preliminary data.</text>
</comment>
<feature type="domain" description="HTH araC/xylS-type" evidence="4">
    <location>
        <begin position="191"/>
        <end position="289"/>
    </location>
</feature>
<dbReference type="GO" id="GO:0043565">
    <property type="term" value="F:sequence-specific DNA binding"/>
    <property type="evidence" value="ECO:0007669"/>
    <property type="project" value="InterPro"/>
</dbReference>
<dbReference type="Pfam" id="PF12833">
    <property type="entry name" value="HTH_18"/>
    <property type="match status" value="1"/>
</dbReference>
<evidence type="ECO:0000313" key="6">
    <source>
        <dbReference type="Proteomes" id="UP000014463"/>
    </source>
</evidence>
<dbReference type="eggNOG" id="COG2207">
    <property type="taxonomic scope" value="Bacteria"/>
</dbReference>
<dbReference type="EMBL" id="ASTJ01000022">
    <property type="protein sequence ID" value="EPC03144.1"/>
    <property type="molecule type" value="Genomic_DNA"/>
</dbReference>
<dbReference type="InterPro" id="IPR009057">
    <property type="entry name" value="Homeodomain-like_sf"/>
</dbReference>
<protein>
    <recommendedName>
        <fullName evidence="4">HTH araC/xylS-type domain-containing protein</fullName>
    </recommendedName>
</protein>
<keyword evidence="2" id="KW-0238">DNA-binding</keyword>
<sequence>MPIRPLWGEGKVRARDPHSEVLHRGSWADSSITLDHRRWGCGEAELRWTAPRHVIVLTEKGRTSRTHVRAEGSGVYDGEDRPGALTFVPAGAERWGAYREADLIYCALWIDPAVQIPGCERLSQLPTMVNGRDTVIATLLSSLCAEVAAGVRPDSAYIEHLVALAAMRMVSFDTNPKPVSRHAPLNRRLLERVNEFIEAHMDADISLTDLAALANMPVDTFARRFKAAMGRAPYAHVIERRIARAETLLATTDTPIGHLALALGFSSQSHFTSAFRRLKGMTPKAYRSQFFPES</sequence>
<dbReference type="InterPro" id="IPR018060">
    <property type="entry name" value="HTH_AraC"/>
</dbReference>
<name>S2L5X9_LITA3</name>